<dbReference type="InterPro" id="IPR008630">
    <property type="entry name" value="Glyco_trans_34"/>
</dbReference>
<accession>A0A1B9H418</accession>
<dbReference type="GO" id="GO:0016757">
    <property type="term" value="F:glycosyltransferase activity"/>
    <property type="evidence" value="ECO:0007669"/>
    <property type="project" value="UniProtKB-KW"/>
</dbReference>
<keyword evidence="2" id="KW-0328">Glycosyltransferase</keyword>
<dbReference type="Pfam" id="PF05637">
    <property type="entry name" value="Glyco_transf_34"/>
    <property type="match status" value="1"/>
</dbReference>
<reference evidence="4 5" key="1">
    <citation type="submission" date="2013-07" db="EMBL/GenBank/DDBJ databases">
        <title>The Genome Sequence of Cryptococcus heveanensis BCC8398.</title>
        <authorList>
            <consortium name="The Broad Institute Genome Sequencing Platform"/>
            <person name="Cuomo C."/>
            <person name="Litvintseva A."/>
            <person name="Chen Y."/>
            <person name="Heitman J."/>
            <person name="Sun S."/>
            <person name="Springer D."/>
            <person name="Dromer F."/>
            <person name="Young S.K."/>
            <person name="Zeng Q."/>
            <person name="Gargeya S."/>
            <person name="Fitzgerald M."/>
            <person name="Abouelleil A."/>
            <person name="Alvarado L."/>
            <person name="Berlin A.M."/>
            <person name="Chapman S.B."/>
            <person name="Dewar J."/>
            <person name="Goldberg J."/>
            <person name="Griggs A."/>
            <person name="Gujja S."/>
            <person name="Hansen M."/>
            <person name="Howarth C."/>
            <person name="Imamovic A."/>
            <person name="Larimer J."/>
            <person name="McCowan C."/>
            <person name="Murphy C."/>
            <person name="Pearson M."/>
            <person name="Priest M."/>
            <person name="Roberts A."/>
            <person name="Saif S."/>
            <person name="Shea T."/>
            <person name="Sykes S."/>
            <person name="Wortman J."/>
            <person name="Nusbaum C."/>
            <person name="Birren B."/>
        </authorList>
    </citation>
    <scope>NUCLEOTIDE SEQUENCE [LARGE SCALE GENOMIC DNA]</scope>
    <source>
        <strain evidence="4 5">BCC8398</strain>
    </source>
</reference>
<organism evidence="4 5">
    <name type="scientific">Kwoniella heveanensis BCC8398</name>
    <dbReference type="NCBI Taxonomy" id="1296120"/>
    <lineage>
        <taxon>Eukaryota</taxon>
        <taxon>Fungi</taxon>
        <taxon>Dikarya</taxon>
        <taxon>Basidiomycota</taxon>
        <taxon>Agaricomycotina</taxon>
        <taxon>Tremellomycetes</taxon>
        <taxon>Tremellales</taxon>
        <taxon>Cryptococcaceae</taxon>
        <taxon>Kwoniella</taxon>
    </lineage>
</organism>
<evidence type="ECO:0000256" key="2">
    <source>
        <dbReference type="ARBA" id="ARBA00022676"/>
    </source>
</evidence>
<dbReference type="AlphaFoldDB" id="A0A1B9H418"/>
<dbReference type="STRING" id="1296120.A0A1B9H418"/>
<evidence type="ECO:0000313" key="4">
    <source>
        <dbReference type="EMBL" id="OCF38015.1"/>
    </source>
</evidence>
<reference evidence="5" key="2">
    <citation type="submission" date="2013-12" db="EMBL/GenBank/DDBJ databases">
        <title>Evolution of pathogenesis and genome organization in the Tremellales.</title>
        <authorList>
            <person name="Cuomo C."/>
            <person name="Litvintseva A."/>
            <person name="Heitman J."/>
            <person name="Chen Y."/>
            <person name="Sun S."/>
            <person name="Springer D."/>
            <person name="Dromer F."/>
            <person name="Young S."/>
            <person name="Zeng Q."/>
            <person name="Chapman S."/>
            <person name="Gujja S."/>
            <person name="Saif S."/>
            <person name="Birren B."/>
        </authorList>
    </citation>
    <scope>NUCLEOTIDE SEQUENCE [LARGE SCALE GENOMIC DNA]</scope>
    <source>
        <strain evidence="5">BCC8398</strain>
    </source>
</reference>
<dbReference type="GO" id="GO:0000139">
    <property type="term" value="C:Golgi membrane"/>
    <property type="evidence" value="ECO:0007669"/>
    <property type="project" value="TreeGrafter"/>
</dbReference>
<dbReference type="PANTHER" id="PTHR31306">
    <property type="entry name" value="ALPHA-1,6-MANNOSYLTRANSFERASE MNN11-RELATED"/>
    <property type="match status" value="1"/>
</dbReference>
<dbReference type="OrthoDB" id="2594328at2759"/>
<dbReference type="GO" id="GO:0006487">
    <property type="term" value="P:protein N-linked glycosylation"/>
    <property type="evidence" value="ECO:0007669"/>
    <property type="project" value="TreeGrafter"/>
</dbReference>
<keyword evidence="5" id="KW-1185">Reference proteome</keyword>
<dbReference type="InterPro" id="IPR029044">
    <property type="entry name" value="Nucleotide-diphossugar_trans"/>
</dbReference>
<dbReference type="PANTHER" id="PTHR31306:SF4">
    <property type="entry name" value="ALPHA-1,2-GALACTOSYLTRANSFERASE"/>
    <property type="match status" value="1"/>
</dbReference>
<dbReference type="EMBL" id="KI669492">
    <property type="protein sequence ID" value="OCF38015.1"/>
    <property type="molecule type" value="Genomic_DNA"/>
</dbReference>
<evidence type="ECO:0000256" key="1">
    <source>
        <dbReference type="ARBA" id="ARBA00005664"/>
    </source>
</evidence>
<dbReference type="Gene3D" id="3.90.550.10">
    <property type="entry name" value="Spore Coat Polysaccharide Biosynthesis Protein SpsA, Chain A"/>
    <property type="match status" value="1"/>
</dbReference>
<name>A0A1B9H418_9TREE</name>
<protein>
    <recommendedName>
        <fullName evidence="6">Nucleotide-diphospho-sugar transferase domain-containing protein</fullName>
    </recommendedName>
</protein>
<evidence type="ECO:0000313" key="5">
    <source>
        <dbReference type="Proteomes" id="UP000092666"/>
    </source>
</evidence>
<evidence type="ECO:0008006" key="6">
    <source>
        <dbReference type="Google" id="ProtNLM"/>
    </source>
</evidence>
<sequence>MRAGLSQRRLTYAVGLFVLSAILFVCHSKIGFSHIDKLVREAQLDPNDQWSDFFTSAISFRESIVPQQPSIPRAAPSIFISQHIPYFTPLYRASYATHLLYAEAWGYGYSADRENYMEGDKRPNAVFMNKMYALKKVLVEQLAQQKDQRYDWVFMTDSDSLISDPAVPLHLLLPSESKSPAPLILGTQDHNGFNSGVMLFRIDIRVLDYINMVIERFHASDVAPSDKPKDWVPSDQVLLAQILVDDPDLAQHFYEIPRFWINAYWIADTEWDPSTPQLQVHLVNHLKRRVSLAPIVRHNLAILGAASEAKANLDTMSEAEQEYGYGHGWIGCPSGMSRSTQGGNSGTALRVV</sequence>
<keyword evidence="3" id="KW-0808">Transferase</keyword>
<gene>
    <name evidence="4" type="ORF">I316_00239</name>
</gene>
<evidence type="ECO:0000256" key="3">
    <source>
        <dbReference type="ARBA" id="ARBA00022679"/>
    </source>
</evidence>
<proteinExistence type="inferred from homology"/>
<comment type="similarity">
    <text evidence="1">Belongs to the glycosyltransferase 34 family.</text>
</comment>
<dbReference type="Proteomes" id="UP000092666">
    <property type="component" value="Unassembled WGS sequence"/>
</dbReference>